<dbReference type="Proteomes" id="UP001162501">
    <property type="component" value="Chromosome 12"/>
</dbReference>
<evidence type="ECO:0000313" key="1">
    <source>
        <dbReference type="EMBL" id="CAM9565227.1"/>
    </source>
</evidence>
<proteinExistence type="predicted"/>
<organism evidence="1 2">
    <name type="scientific">Rangifer tarandus platyrhynchus</name>
    <name type="common">Svalbard reindeer</name>
    <dbReference type="NCBI Taxonomy" id="3082113"/>
    <lineage>
        <taxon>Eukaryota</taxon>
        <taxon>Metazoa</taxon>
        <taxon>Chordata</taxon>
        <taxon>Craniata</taxon>
        <taxon>Vertebrata</taxon>
        <taxon>Euteleostomi</taxon>
        <taxon>Mammalia</taxon>
        <taxon>Eutheria</taxon>
        <taxon>Laurasiatheria</taxon>
        <taxon>Artiodactyla</taxon>
        <taxon>Ruminantia</taxon>
        <taxon>Pecora</taxon>
        <taxon>Cervidae</taxon>
        <taxon>Odocoileinae</taxon>
        <taxon>Rangifer</taxon>
    </lineage>
</organism>
<gene>
    <name evidence="1" type="ORF">MRATA1EN22A_LOCUS4321</name>
</gene>
<reference evidence="1" key="1">
    <citation type="submission" date="2023-05" db="EMBL/GenBank/DDBJ databases">
        <authorList>
            <consortium name="ELIXIR-Norway"/>
        </authorList>
    </citation>
    <scope>NUCLEOTIDE SEQUENCE</scope>
</reference>
<evidence type="ECO:0000313" key="2">
    <source>
        <dbReference type="Proteomes" id="UP001162501"/>
    </source>
</evidence>
<feature type="non-terminal residue" evidence="1">
    <location>
        <position position="1"/>
    </location>
</feature>
<feature type="non-terminal residue" evidence="1">
    <location>
        <position position="60"/>
    </location>
</feature>
<dbReference type="EMBL" id="OX596096">
    <property type="protein sequence ID" value="CAM9565227.1"/>
    <property type="molecule type" value="Genomic_DNA"/>
</dbReference>
<accession>A0AC59YBX3</accession>
<reference evidence="1" key="2">
    <citation type="submission" date="2025-03" db="EMBL/GenBank/DDBJ databases">
        <authorList>
            <consortium name="ELIXIR-Norway"/>
            <consortium name="Elixir Norway"/>
        </authorList>
    </citation>
    <scope>NUCLEOTIDE SEQUENCE</scope>
</reference>
<protein>
    <submittedName>
        <fullName evidence="1">Uncharacterized protein</fullName>
    </submittedName>
</protein>
<name>A0AC59YBX3_RANTA</name>
<sequence length="60" mass="7296">LRCGSKLFINRRMDKEDVVHIYNEYYLSIKRNRIVKLAETWTDLETVIQIKVNQKEKKNI</sequence>